<evidence type="ECO:0000313" key="2">
    <source>
        <dbReference type="Proteomes" id="UP000007993"/>
    </source>
</evidence>
<dbReference type="PATRIC" id="fig|993517.3.peg.6217"/>
<evidence type="ECO:0000313" key="1">
    <source>
        <dbReference type="EMBL" id="EKJ98943.1"/>
    </source>
</evidence>
<accession>K5D819</accession>
<name>K5D819_RHOBT</name>
<dbReference type="AlphaFoldDB" id="K5D819"/>
<comment type="caution">
    <text evidence="1">The sequence shown here is derived from an EMBL/GenBank/DDBJ whole genome shotgun (WGS) entry which is preliminary data.</text>
</comment>
<proteinExistence type="predicted"/>
<sequence>MDAIDVGLIVSWVKSGEAGTEFLANPATGEAGEHCGRAQKKPG</sequence>
<protein>
    <submittedName>
        <fullName evidence="1">Uncharacterized protein</fullName>
    </submittedName>
</protein>
<organism evidence="1 2">
    <name type="scientific">Rhodopirellula baltica SH28</name>
    <dbReference type="NCBI Taxonomy" id="993517"/>
    <lineage>
        <taxon>Bacteria</taxon>
        <taxon>Pseudomonadati</taxon>
        <taxon>Planctomycetota</taxon>
        <taxon>Planctomycetia</taxon>
        <taxon>Pirellulales</taxon>
        <taxon>Pirellulaceae</taxon>
        <taxon>Rhodopirellula</taxon>
    </lineage>
</organism>
<dbReference type="EMBL" id="AMCW01000166">
    <property type="protein sequence ID" value="EKJ98943.1"/>
    <property type="molecule type" value="Genomic_DNA"/>
</dbReference>
<gene>
    <name evidence="1" type="ORF">RBSH_05744</name>
</gene>
<dbReference type="Proteomes" id="UP000007993">
    <property type="component" value="Unassembled WGS sequence"/>
</dbReference>
<reference evidence="1 2" key="1">
    <citation type="journal article" date="2013" name="Mar. Genomics">
        <title>Expression of sulfatases in Rhodopirellula baltica and the diversity of sulfatases in the genus Rhodopirellula.</title>
        <authorList>
            <person name="Wegner C.E."/>
            <person name="Richter-Heitmann T."/>
            <person name="Klindworth A."/>
            <person name="Klockow C."/>
            <person name="Richter M."/>
            <person name="Achstetter T."/>
            <person name="Glockner F.O."/>
            <person name="Harder J."/>
        </authorList>
    </citation>
    <scope>NUCLEOTIDE SEQUENCE [LARGE SCALE GENOMIC DNA]</scope>
    <source>
        <strain evidence="1 2">SH28</strain>
    </source>
</reference>